<reference evidence="2 3" key="1">
    <citation type="submission" date="2019-12" db="EMBL/GenBank/DDBJ databases">
        <authorList>
            <person name="Scholz U."/>
            <person name="Mascher M."/>
            <person name="Fiebig A."/>
        </authorList>
    </citation>
    <scope>NUCLEOTIDE SEQUENCE</scope>
</reference>
<dbReference type="Proteomes" id="UP001189122">
    <property type="component" value="Unassembled WGS sequence"/>
</dbReference>
<evidence type="ECO:0000313" key="2">
    <source>
        <dbReference type="EMBL" id="CAA2624792.1"/>
    </source>
</evidence>
<sequence>MPSVSGSGGTGKQSRGRRRSGWQYQGGWSPPGCSPSPGVLRLGLLGVDRIPRGESRLRRSSCRMAAMRCSLASAATGDDWQLRQKAAC</sequence>
<name>A0A7I8J2D0_SPIIN</name>
<dbReference type="EMBL" id="LR743595">
    <property type="protein sequence ID" value="CAA2624792.1"/>
    <property type="molecule type" value="Genomic_DNA"/>
</dbReference>
<keyword evidence="3" id="KW-1185">Reference proteome</keyword>
<dbReference type="AlphaFoldDB" id="A0A7I8J2D0"/>
<gene>
    <name evidence="2" type="ORF">SI7747_08010608</name>
</gene>
<feature type="region of interest" description="Disordered" evidence="1">
    <location>
        <begin position="1"/>
        <end position="35"/>
    </location>
</feature>
<dbReference type="EMBL" id="CACRZD030000008">
    <property type="protein sequence ID" value="CAA6664219.1"/>
    <property type="molecule type" value="Genomic_DNA"/>
</dbReference>
<feature type="compositionally biased region" description="Gly residues" evidence="1">
    <location>
        <begin position="1"/>
        <end position="11"/>
    </location>
</feature>
<evidence type="ECO:0000313" key="3">
    <source>
        <dbReference type="Proteomes" id="UP001189122"/>
    </source>
</evidence>
<organism evidence="2">
    <name type="scientific">Spirodela intermedia</name>
    <name type="common">Intermediate duckweed</name>
    <dbReference type="NCBI Taxonomy" id="51605"/>
    <lineage>
        <taxon>Eukaryota</taxon>
        <taxon>Viridiplantae</taxon>
        <taxon>Streptophyta</taxon>
        <taxon>Embryophyta</taxon>
        <taxon>Tracheophyta</taxon>
        <taxon>Spermatophyta</taxon>
        <taxon>Magnoliopsida</taxon>
        <taxon>Liliopsida</taxon>
        <taxon>Araceae</taxon>
        <taxon>Lemnoideae</taxon>
        <taxon>Spirodela</taxon>
    </lineage>
</organism>
<accession>A0A7I8J2D0</accession>
<evidence type="ECO:0000256" key="1">
    <source>
        <dbReference type="SAM" id="MobiDB-lite"/>
    </source>
</evidence>
<protein>
    <submittedName>
        <fullName evidence="2">Uncharacterized protein</fullName>
    </submittedName>
</protein>
<feature type="compositionally biased region" description="Low complexity" evidence="1">
    <location>
        <begin position="26"/>
        <end position="35"/>
    </location>
</feature>
<proteinExistence type="predicted"/>